<evidence type="ECO:0000256" key="1">
    <source>
        <dbReference type="SAM" id="Coils"/>
    </source>
</evidence>
<dbReference type="InterPro" id="IPR001387">
    <property type="entry name" value="Cro/C1-type_HTH"/>
</dbReference>
<keyword evidence="1" id="KW-0175">Coiled coil</keyword>
<evidence type="ECO:0000259" key="2">
    <source>
        <dbReference type="PROSITE" id="PS50943"/>
    </source>
</evidence>
<sequence>MVGAQRSGLGARLRALRRGHGLTQGKLARVLGVAVSSVSQWEGGVKVPPPPRLGDYATFFAAESPARNGKLPPPASLTEEERRVRAKLKEELDALRSHAEEFTSAQGLSDFWRFPDGGPVRILTGRVPARNLSPLASPERRNYIGMSSYADGDSLIELYGHVRALNPASDVRFDIARRIDPHDLQAHLVLLGSPAMNPMRRQVRFGLPVRQVEVDDLGHGEVFEVAEESRQYRPRLHDDRLIEDVGMLARFPNPYNVRRSLTLCSGVFTRGGFGAVRCLTDPELRERNHECLRHRFADSDNFGVLMRVPVVRNATATPDLSNPDTWLRAWSPIKNGEFLRGYPG</sequence>
<evidence type="ECO:0000313" key="3">
    <source>
        <dbReference type="EMBL" id="TDC88596.1"/>
    </source>
</evidence>
<keyword evidence="4" id="KW-1185">Reference proteome</keyword>
<accession>A0A4R4UF49</accession>
<dbReference type="InterPro" id="IPR010982">
    <property type="entry name" value="Lambda_DNA-bd_dom_sf"/>
</dbReference>
<name>A0A4R4UF49_9PSEU</name>
<organism evidence="3 4">
    <name type="scientific">Saccharopolyspora aridisoli</name>
    <dbReference type="NCBI Taxonomy" id="2530385"/>
    <lineage>
        <taxon>Bacteria</taxon>
        <taxon>Bacillati</taxon>
        <taxon>Actinomycetota</taxon>
        <taxon>Actinomycetes</taxon>
        <taxon>Pseudonocardiales</taxon>
        <taxon>Pseudonocardiaceae</taxon>
        <taxon>Saccharopolyspora</taxon>
    </lineage>
</organism>
<feature type="coiled-coil region" evidence="1">
    <location>
        <begin position="78"/>
        <end position="105"/>
    </location>
</feature>
<dbReference type="Gene3D" id="1.10.260.40">
    <property type="entry name" value="lambda repressor-like DNA-binding domains"/>
    <property type="match status" value="1"/>
</dbReference>
<dbReference type="AlphaFoldDB" id="A0A4R4UF49"/>
<dbReference type="OrthoDB" id="3658635at2"/>
<protein>
    <submittedName>
        <fullName evidence="3">Helix-turn-helix domain-containing protein</fullName>
    </submittedName>
</protein>
<dbReference type="SUPFAM" id="SSF47413">
    <property type="entry name" value="lambda repressor-like DNA-binding domains"/>
    <property type="match status" value="1"/>
</dbReference>
<dbReference type="Proteomes" id="UP000294744">
    <property type="component" value="Unassembled WGS sequence"/>
</dbReference>
<feature type="domain" description="HTH cro/C1-type" evidence="2">
    <location>
        <begin position="13"/>
        <end position="68"/>
    </location>
</feature>
<dbReference type="PROSITE" id="PS50943">
    <property type="entry name" value="HTH_CROC1"/>
    <property type="match status" value="1"/>
</dbReference>
<dbReference type="CDD" id="cd00093">
    <property type="entry name" value="HTH_XRE"/>
    <property type="match status" value="1"/>
</dbReference>
<comment type="caution">
    <text evidence="3">The sequence shown here is derived from an EMBL/GenBank/DDBJ whole genome shotgun (WGS) entry which is preliminary data.</text>
</comment>
<evidence type="ECO:0000313" key="4">
    <source>
        <dbReference type="Proteomes" id="UP000294744"/>
    </source>
</evidence>
<reference evidence="3 4" key="1">
    <citation type="submission" date="2019-03" db="EMBL/GenBank/DDBJ databases">
        <title>Draft genome sequences of novel Actinobacteria.</title>
        <authorList>
            <person name="Sahin N."/>
            <person name="Ay H."/>
            <person name="Saygin H."/>
        </authorList>
    </citation>
    <scope>NUCLEOTIDE SEQUENCE [LARGE SCALE GENOMIC DNA]</scope>
    <source>
        <strain evidence="3 4">16K404</strain>
    </source>
</reference>
<dbReference type="SMART" id="SM00530">
    <property type="entry name" value="HTH_XRE"/>
    <property type="match status" value="1"/>
</dbReference>
<gene>
    <name evidence="3" type="ORF">E1161_23470</name>
</gene>
<dbReference type="Pfam" id="PF13560">
    <property type="entry name" value="HTH_31"/>
    <property type="match status" value="1"/>
</dbReference>
<dbReference type="GO" id="GO:0003677">
    <property type="term" value="F:DNA binding"/>
    <property type="evidence" value="ECO:0007669"/>
    <property type="project" value="InterPro"/>
</dbReference>
<proteinExistence type="predicted"/>
<dbReference type="EMBL" id="SMKV01000041">
    <property type="protein sequence ID" value="TDC88596.1"/>
    <property type="molecule type" value="Genomic_DNA"/>
</dbReference>